<reference evidence="2 3" key="1">
    <citation type="journal article" date="2014" name="J. Microbiol.">
        <title>Diaminobutyricibacter tongyongensis gen. nov., sp. nov. and Homoserinibacter gongjuensis gen. nov., sp. nov. belong to the family Microbacteriaceae.</title>
        <authorList>
            <person name="Kim S.J."/>
            <person name="Ahn J.H."/>
            <person name="Weon H.Y."/>
            <person name="Hamada M."/>
            <person name="Suzuki K."/>
            <person name="Kwon S.W."/>
        </authorList>
    </citation>
    <scope>NUCLEOTIDE SEQUENCE [LARGE SCALE GENOMIC DNA]</scope>
    <source>
        <strain evidence="2 3">NBRC 108724</strain>
    </source>
</reference>
<accession>A0A6L9XWI8</accession>
<protein>
    <submittedName>
        <fullName evidence="2">Uncharacterized protein</fullName>
    </submittedName>
</protein>
<feature type="transmembrane region" description="Helical" evidence="1">
    <location>
        <begin position="6"/>
        <end position="25"/>
    </location>
</feature>
<evidence type="ECO:0000313" key="2">
    <source>
        <dbReference type="EMBL" id="NEN05615.1"/>
    </source>
</evidence>
<sequence>MNWWIFGSIAAALVLGFIAVQLGWVDLSNKSKKAGGSSSSIVGIGDEVFAPTRHEAQVELDRQTMLPAPAPVAGDGDKGIFDGKIRIDLR</sequence>
<keyword evidence="3" id="KW-1185">Reference proteome</keyword>
<dbReference type="Proteomes" id="UP000474967">
    <property type="component" value="Unassembled WGS sequence"/>
</dbReference>
<evidence type="ECO:0000313" key="3">
    <source>
        <dbReference type="Proteomes" id="UP000474967"/>
    </source>
</evidence>
<proteinExistence type="predicted"/>
<comment type="caution">
    <text evidence="2">The sequence shown here is derived from an EMBL/GenBank/DDBJ whole genome shotgun (WGS) entry which is preliminary data.</text>
</comment>
<keyword evidence="1" id="KW-0472">Membrane</keyword>
<keyword evidence="1" id="KW-1133">Transmembrane helix</keyword>
<dbReference type="EMBL" id="JAAGWY010000001">
    <property type="protein sequence ID" value="NEN05615.1"/>
    <property type="molecule type" value="Genomic_DNA"/>
</dbReference>
<name>A0A6L9XWI8_9MICO</name>
<organism evidence="2 3">
    <name type="scientific">Leifsonia tongyongensis</name>
    <dbReference type="NCBI Taxonomy" id="1268043"/>
    <lineage>
        <taxon>Bacteria</taxon>
        <taxon>Bacillati</taxon>
        <taxon>Actinomycetota</taxon>
        <taxon>Actinomycetes</taxon>
        <taxon>Micrococcales</taxon>
        <taxon>Microbacteriaceae</taxon>
        <taxon>Leifsonia</taxon>
    </lineage>
</organism>
<gene>
    <name evidence="2" type="ORF">G3T36_06985</name>
</gene>
<dbReference type="RefSeq" id="WP_163288804.1">
    <property type="nucleotide sequence ID" value="NZ_JAAGWY010000001.1"/>
</dbReference>
<keyword evidence="1" id="KW-0812">Transmembrane</keyword>
<evidence type="ECO:0000256" key="1">
    <source>
        <dbReference type="SAM" id="Phobius"/>
    </source>
</evidence>
<dbReference type="AlphaFoldDB" id="A0A6L9XWI8"/>